<evidence type="ECO:0000313" key="2">
    <source>
        <dbReference type="EMBL" id="ATF91966.1"/>
    </source>
</evidence>
<dbReference type="Pfam" id="PF00534">
    <property type="entry name" value="Glycos_transf_1"/>
    <property type="match status" value="1"/>
</dbReference>
<dbReference type="AlphaFoldDB" id="A0A291DWG1"/>
<dbReference type="Gene3D" id="3.40.50.2000">
    <property type="entry name" value="Glycogen Phosphorylase B"/>
    <property type="match status" value="2"/>
</dbReference>
<evidence type="ECO:0000259" key="1">
    <source>
        <dbReference type="Pfam" id="PF00534"/>
    </source>
</evidence>
<feature type="domain" description="Glycosyl transferase family 1" evidence="1">
    <location>
        <begin position="188"/>
        <end position="340"/>
    </location>
</feature>
<dbReference type="GO" id="GO:1901135">
    <property type="term" value="P:carbohydrate derivative metabolic process"/>
    <property type="evidence" value="ECO:0007669"/>
    <property type="project" value="UniProtKB-ARBA"/>
</dbReference>
<dbReference type="EMBL" id="CP023525">
    <property type="protein sequence ID" value="ATF91966.1"/>
    <property type="molecule type" value="Genomic_DNA"/>
</dbReference>
<dbReference type="InterPro" id="IPR001296">
    <property type="entry name" value="Glyco_trans_1"/>
</dbReference>
<dbReference type="SUPFAM" id="SSF53756">
    <property type="entry name" value="UDP-Glycosyltransferase/glycogen phosphorylase"/>
    <property type="match status" value="1"/>
</dbReference>
<proteinExistence type="predicted"/>
<dbReference type="Proteomes" id="UP000217979">
    <property type="component" value="Chromosome"/>
</dbReference>
<dbReference type="GO" id="GO:0016757">
    <property type="term" value="F:glycosyltransferase activity"/>
    <property type="evidence" value="ECO:0007669"/>
    <property type="project" value="InterPro"/>
</dbReference>
<dbReference type="PANTHER" id="PTHR12526">
    <property type="entry name" value="GLYCOSYLTRANSFERASE"/>
    <property type="match status" value="1"/>
</dbReference>
<gene>
    <name evidence="2" type="ORF">CO704_07600</name>
</gene>
<evidence type="ECO:0000313" key="3">
    <source>
        <dbReference type="Proteomes" id="UP000217979"/>
    </source>
</evidence>
<keyword evidence="2" id="KW-0808">Transferase</keyword>
<dbReference type="RefSeq" id="WP_061276636.1">
    <property type="nucleotide sequence ID" value="NZ_CP023525.1"/>
</dbReference>
<reference evidence="2 3" key="1">
    <citation type="submission" date="2017-09" db="EMBL/GenBank/DDBJ databases">
        <title>FDA dAtabase for Regulatory Grade micrObial Sequences (FDA-ARGOS): Supporting development and validation of Infectious Disease Dx tests.</title>
        <authorList>
            <person name="Minogue T."/>
            <person name="Wolcott M."/>
            <person name="Wasieloski L."/>
            <person name="Aguilar W."/>
            <person name="Moore D."/>
            <person name="Tallon L."/>
            <person name="Sadzewicz L."/>
            <person name="Ott S."/>
            <person name="Zhao X."/>
            <person name="Nagaraj S."/>
            <person name="Vavikolanu K."/>
            <person name="Aluvathingal J."/>
            <person name="Nadendla S."/>
            <person name="Sichtig H."/>
        </authorList>
    </citation>
    <scope>NUCLEOTIDE SEQUENCE [LARGE SCALE GENOMIC DNA]</scope>
    <source>
        <strain evidence="2 3">FDAARGOS_392</strain>
    </source>
</reference>
<organism evidence="2 3">
    <name type="scientific">Cedecea neteri</name>
    <dbReference type="NCBI Taxonomy" id="158822"/>
    <lineage>
        <taxon>Bacteria</taxon>
        <taxon>Pseudomonadati</taxon>
        <taxon>Pseudomonadota</taxon>
        <taxon>Gammaproteobacteria</taxon>
        <taxon>Enterobacterales</taxon>
        <taxon>Enterobacteriaceae</taxon>
        <taxon>Cedecea</taxon>
    </lineage>
</organism>
<name>A0A291DWG1_9ENTR</name>
<dbReference type="PANTHER" id="PTHR12526:SF630">
    <property type="entry name" value="GLYCOSYLTRANSFERASE"/>
    <property type="match status" value="1"/>
</dbReference>
<accession>A0A291DWG1</accession>
<protein>
    <submittedName>
        <fullName evidence="2">Glycosyl transferase</fullName>
    </submittedName>
</protein>
<sequence length="370" mass="41614">MSNSTKKILFIAPVPPPLTGQAIACKALYDSFIRQGHAVELVNLSKKSFVSGVDSYSRVLEIFKILKLVFKKKKDVDYVYFTPAESVAGNLKDLLIYLILFNKLPVTFIHLHGGAGMKVILSSKHPILKNINGFFIKRMKCVIVLGDRLSHIYKGLISESKIKIAKNFSLPDFFISPIELKNKYQKIDTIKILFLSNLLPGKGYKELLCALKALPVESLKNLQVDFAGGFEDEQAKEEFIKDISSYPQFHYHGVVAGEQKKRLLEDAHLFCLPTYYPYEGQPISILEAYASGCAVMTTDHSGIFDIFTPDRNGIQVKPADIDSITAALKSIVVDKDLLRKYAVLNAYEARRFFKVEKHLAVMNDIINISK</sequence>
<dbReference type="CDD" id="cd03801">
    <property type="entry name" value="GT4_PimA-like"/>
    <property type="match status" value="1"/>
</dbReference>